<dbReference type="EC" id="3.1.-.-" evidence="5"/>
<dbReference type="PANTHER" id="PTHR33317:SF4">
    <property type="entry name" value="POLYNUCLEOTIDYL TRANSFERASE, RIBONUCLEASE H-LIKE SUPERFAMILY PROTEIN"/>
    <property type="match status" value="1"/>
</dbReference>
<dbReference type="HAMAP" id="MF_00651">
    <property type="entry name" value="Nuclease_YqgF"/>
    <property type="match status" value="1"/>
</dbReference>
<reference evidence="7 8" key="1">
    <citation type="submission" date="2018-12" db="EMBL/GenBank/DDBJ databases">
        <authorList>
            <consortium name="Pathogen Informatics"/>
        </authorList>
    </citation>
    <scope>NUCLEOTIDE SEQUENCE [LARGE SCALE GENOMIC DNA]</scope>
    <source>
        <strain evidence="7 8">NCTC11214</strain>
    </source>
</reference>
<dbReference type="Gene3D" id="3.30.420.140">
    <property type="entry name" value="YqgF/RNase H-like domain"/>
    <property type="match status" value="1"/>
</dbReference>
<evidence type="ECO:0000256" key="4">
    <source>
        <dbReference type="ARBA" id="ARBA00022801"/>
    </source>
</evidence>
<sequence>MSNRTIIAFDFGTKSIGAAIGQEITGTARALAAFKAQDGTPDWQKIEKLLKEWQPDLVVVGLPLNMDGSEQPLTERARKFANRLHGRFGVKIDLHDERLSTVEARSHLFDRGGFRALDKGSVDSASAGGDTGKLVRTASGISWRGTLALAWRNGNSRFPLASACSG</sequence>
<dbReference type="Pfam" id="PF03652">
    <property type="entry name" value="RuvX"/>
    <property type="match status" value="1"/>
</dbReference>
<dbReference type="PANTHER" id="PTHR33317">
    <property type="entry name" value="POLYNUCLEOTIDYL TRANSFERASE, RIBONUCLEASE H-LIKE SUPERFAMILY PROTEIN"/>
    <property type="match status" value="1"/>
</dbReference>
<evidence type="ECO:0000256" key="5">
    <source>
        <dbReference type="HAMAP-Rule" id="MF_00651"/>
    </source>
</evidence>
<gene>
    <name evidence="5 7" type="primary">yqgF</name>
    <name evidence="7" type="ORF">NCTC11214_02584</name>
</gene>
<evidence type="ECO:0000256" key="3">
    <source>
        <dbReference type="ARBA" id="ARBA00022722"/>
    </source>
</evidence>
<dbReference type="InterPro" id="IPR005227">
    <property type="entry name" value="YqgF"/>
</dbReference>
<comment type="similarity">
    <text evidence="5">Belongs to the YqgF HJR family.</text>
</comment>
<evidence type="ECO:0000313" key="7">
    <source>
        <dbReference type="EMBL" id="VDZ57847.1"/>
    </source>
</evidence>
<evidence type="ECO:0000256" key="1">
    <source>
        <dbReference type="ARBA" id="ARBA00022490"/>
    </source>
</evidence>
<proteinExistence type="inferred from homology"/>
<keyword evidence="1 5" id="KW-0963">Cytoplasm</keyword>
<dbReference type="NCBIfam" id="TIGR00250">
    <property type="entry name" value="RNAse_H_YqgF"/>
    <property type="match status" value="1"/>
</dbReference>
<comment type="subcellular location">
    <subcellularLocation>
        <location evidence="5">Cytoplasm</location>
    </subcellularLocation>
</comment>
<name>A0A3S4HNZ6_SEROD</name>
<keyword evidence="4 5" id="KW-0378">Hydrolase</keyword>
<dbReference type="InterPro" id="IPR037027">
    <property type="entry name" value="YqgF/RNaseH-like_dom_sf"/>
</dbReference>
<dbReference type="InterPro" id="IPR012337">
    <property type="entry name" value="RNaseH-like_sf"/>
</dbReference>
<dbReference type="GO" id="GO:0016788">
    <property type="term" value="F:hydrolase activity, acting on ester bonds"/>
    <property type="evidence" value="ECO:0007669"/>
    <property type="project" value="UniProtKB-UniRule"/>
</dbReference>
<protein>
    <recommendedName>
        <fullName evidence="5">Putative pre-16S rRNA nuclease</fullName>
        <ecNumber evidence="5">3.1.-.-</ecNumber>
    </recommendedName>
</protein>
<accession>A0A3S4HNZ6</accession>
<dbReference type="SMART" id="SM00732">
    <property type="entry name" value="YqgFc"/>
    <property type="match status" value="1"/>
</dbReference>
<dbReference type="EMBL" id="LR134117">
    <property type="protein sequence ID" value="VDZ57847.1"/>
    <property type="molecule type" value="Genomic_DNA"/>
</dbReference>
<dbReference type="CDD" id="cd16964">
    <property type="entry name" value="YqgF"/>
    <property type="match status" value="1"/>
</dbReference>
<evidence type="ECO:0000259" key="6">
    <source>
        <dbReference type="SMART" id="SM00732"/>
    </source>
</evidence>
<dbReference type="FunFam" id="3.30.420.140:FF:000002">
    <property type="entry name" value="Putative pre-16S rRNA nuclease"/>
    <property type="match status" value="1"/>
</dbReference>
<dbReference type="InterPro" id="IPR006641">
    <property type="entry name" value="YqgF/RNaseH-like_dom"/>
</dbReference>
<organism evidence="7 8">
    <name type="scientific">Serratia odorifera</name>
    <dbReference type="NCBI Taxonomy" id="618"/>
    <lineage>
        <taxon>Bacteria</taxon>
        <taxon>Pseudomonadati</taxon>
        <taxon>Pseudomonadota</taxon>
        <taxon>Gammaproteobacteria</taxon>
        <taxon>Enterobacterales</taxon>
        <taxon>Yersiniaceae</taxon>
        <taxon>Serratia</taxon>
    </lineage>
</organism>
<dbReference type="GO" id="GO:0004518">
    <property type="term" value="F:nuclease activity"/>
    <property type="evidence" value="ECO:0007669"/>
    <property type="project" value="UniProtKB-KW"/>
</dbReference>
<dbReference type="AlphaFoldDB" id="A0A3S4HNZ6"/>
<keyword evidence="3 5" id="KW-0540">Nuclease</keyword>
<comment type="function">
    <text evidence="5">Could be a nuclease involved in processing of the 5'-end of pre-16S rRNA.</text>
</comment>
<dbReference type="GO" id="GO:0005829">
    <property type="term" value="C:cytosol"/>
    <property type="evidence" value="ECO:0007669"/>
    <property type="project" value="TreeGrafter"/>
</dbReference>
<dbReference type="Proteomes" id="UP000281391">
    <property type="component" value="Chromosome"/>
</dbReference>
<evidence type="ECO:0000313" key="8">
    <source>
        <dbReference type="Proteomes" id="UP000281391"/>
    </source>
</evidence>
<feature type="domain" description="YqgF/RNase H-like" evidence="6">
    <location>
        <begin position="4"/>
        <end position="104"/>
    </location>
</feature>
<evidence type="ECO:0000256" key="2">
    <source>
        <dbReference type="ARBA" id="ARBA00022517"/>
    </source>
</evidence>
<dbReference type="GO" id="GO:0000967">
    <property type="term" value="P:rRNA 5'-end processing"/>
    <property type="evidence" value="ECO:0007669"/>
    <property type="project" value="UniProtKB-UniRule"/>
</dbReference>
<dbReference type="SUPFAM" id="SSF53098">
    <property type="entry name" value="Ribonuclease H-like"/>
    <property type="match status" value="1"/>
</dbReference>
<dbReference type="KEGG" id="sof:NCTC11214_02584"/>
<keyword evidence="2 5" id="KW-0690">Ribosome biogenesis</keyword>